<organism evidence="1 2">
    <name type="scientific">Sphingobacterium cellulitidis</name>
    <dbReference type="NCBI Taxonomy" id="1768011"/>
    <lineage>
        <taxon>Bacteria</taxon>
        <taxon>Pseudomonadati</taxon>
        <taxon>Bacteroidota</taxon>
        <taxon>Sphingobacteriia</taxon>
        <taxon>Sphingobacteriales</taxon>
        <taxon>Sphingobacteriaceae</taxon>
        <taxon>Sphingobacterium</taxon>
    </lineage>
</organism>
<reference evidence="1" key="2">
    <citation type="submission" date="2020-09" db="EMBL/GenBank/DDBJ databases">
        <authorList>
            <person name="Sun Q."/>
            <person name="Zhou Y."/>
        </authorList>
    </citation>
    <scope>NUCLEOTIDE SEQUENCE</scope>
    <source>
        <strain evidence="1">CGMCC 1.15966</strain>
    </source>
</reference>
<reference evidence="1" key="1">
    <citation type="journal article" date="2014" name="Int. J. Syst. Evol. Microbiol.">
        <title>Complete genome sequence of Corynebacterium casei LMG S-19264T (=DSM 44701T), isolated from a smear-ripened cheese.</title>
        <authorList>
            <consortium name="US DOE Joint Genome Institute (JGI-PGF)"/>
            <person name="Walter F."/>
            <person name="Albersmeier A."/>
            <person name="Kalinowski J."/>
            <person name="Ruckert C."/>
        </authorList>
    </citation>
    <scope>NUCLEOTIDE SEQUENCE</scope>
    <source>
        <strain evidence="1">CGMCC 1.15966</strain>
    </source>
</reference>
<evidence type="ECO:0000313" key="2">
    <source>
        <dbReference type="Proteomes" id="UP000614460"/>
    </source>
</evidence>
<name>A0A8H9G0L0_9SPHI</name>
<comment type="caution">
    <text evidence="1">The sequence shown here is derived from an EMBL/GenBank/DDBJ whole genome shotgun (WGS) entry which is preliminary data.</text>
</comment>
<gene>
    <name evidence="1" type="ORF">GCM10011516_22050</name>
</gene>
<keyword evidence="2" id="KW-1185">Reference proteome</keyword>
<accession>A0A8H9G0L0</accession>
<sequence length="86" mass="10740">MERKKFVKQTIGDIYKRFFEQLKIEPFIWEGWFYLHRYFLPISNVSKWKSSDRIIPFTRAGCYFMLDKYSYRVIQISEFQFNEMLD</sequence>
<evidence type="ECO:0000313" key="1">
    <source>
        <dbReference type="EMBL" id="GGE23982.1"/>
    </source>
</evidence>
<dbReference type="AlphaFoldDB" id="A0A8H9G0L0"/>
<dbReference type="Proteomes" id="UP000614460">
    <property type="component" value="Unassembled WGS sequence"/>
</dbReference>
<dbReference type="EMBL" id="BMKM01000005">
    <property type="protein sequence ID" value="GGE23982.1"/>
    <property type="molecule type" value="Genomic_DNA"/>
</dbReference>
<protein>
    <submittedName>
        <fullName evidence="1">Uncharacterized protein</fullName>
    </submittedName>
</protein>
<proteinExistence type="predicted"/>